<proteinExistence type="predicted"/>
<evidence type="ECO:0000313" key="2">
    <source>
        <dbReference type="EMBL" id="AMS03351.1"/>
    </source>
</evidence>
<sequence>MTHDSFELYSLRCKNNNKYREGVKRMDKVDLALVIATVSAILQAVTVWQNRDRDRE</sequence>
<dbReference type="Proteomes" id="UP000202906">
    <property type="component" value="Segment"/>
</dbReference>
<reference evidence="2 3" key="1">
    <citation type="submission" date="2016-03" db="EMBL/GenBank/DDBJ databases">
        <authorList>
            <person name="Compagnoni E."/>
            <person name="Huggler K.G."/>
            <person name="Lange E.M."/>
            <person name="Pembridge E.P."/>
            <person name="Trunzo N.A."/>
            <person name="Shedlock K.A."/>
            <person name="Stanton A.J."/>
            <person name="Furbee E.C."/>
            <person name="Grubb S.R."/>
            <person name="Warner M.H."/>
            <person name="Montgomery M.T."/>
            <person name="Garlena R.A."/>
            <person name="Russell D.A."/>
            <person name="Pope W.H."/>
            <person name="Jacobs-Sera D."/>
            <person name="Hendrix R.W."/>
            <person name="Hatfull G.F."/>
        </authorList>
    </citation>
    <scope>NUCLEOTIDE SEQUENCE [LARGE SCALE GENOMIC DNA]</scope>
</reference>
<protein>
    <submittedName>
        <fullName evidence="2">Uncharacterized protein</fullName>
    </submittedName>
</protein>
<keyword evidence="3" id="KW-1185">Reference proteome</keyword>
<gene>
    <name evidence="2" type="primary">38</name>
    <name evidence="2" type="ORF">SEA_KITA_38</name>
</gene>
<dbReference type="RefSeq" id="YP_009301399.1">
    <property type="nucleotide sequence ID" value="NC_031233.1"/>
</dbReference>
<evidence type="ECO:0000256" key="1">
    <source>
        <dbReference type="SAM" id="Phobius"/>
    </source>
</evidence>
<dbReference type="EMBL" id="KU963257">
    <property type="protein sequence ID" value="AMS03351.1"/>
    <property type="molecule type" value="Genomic_DNA"/>
</dbReference>
<keyword evidence="1" id="KW-0812">Transmembrane</keyword>
<accession>A0A142KB68</accession>
<organism evidence="2 3">
    <name type="scientific">Gordonia phage Kita</name>
    <dbReference type="NCBI Taxonomy" id="1821556"/>
    <lineage>
        <taxon>Viruses</taxon>
        <taxon>Duplodnaviria</taxon>
        <taxon>Heunggongvirae</taxon>
        <taxon>Uroviricota</taxon>
        <taxon>Caudoviricetes</taxon>
        <taxon>Nymbaxtervirinae</taxon>
        <taxon>Nymphadoravirus</taxon>
        <taxon>Nymphadoravirus kita</taxon>
    </lineage>
</organism>
<evidence type="ECO:0000313" key="3">
    <source>
        <dbReference type="Proteomes" id="UP000202906"/>
    </source>
</evidence>
<keyword evidence="1" id="KW-0472">Membrane</keyword>
<name>A0A142KB68_9CAUD</name>
<dbReference type="GeneID" id="29125522"/>
<feature type="transmembrane region" description="Helical" evidence="1">
    <location>
        <begin position="31"/>
        <end position="48"/>
    </location>
</feature>
<dbReference type="KEGG" id="vg:29125522"/>
<keyword evidence="1" id="KW-1133">Transmembrane helix</keyword>